<feature type="domain" description="Metallo-beta-lactamase" evidence="5">
    <location>
        <begin position="63"/>
        <end position="269"/>
    </location>
</feature>
<evidence type="ECO:0000313" key="6">
    <source>
        <dbReference type="EMBL" id="RKN40409.1"/>
    </source>
</evidence>
<evidence type="ECO:0000313" key="7">
    <source>
        <dbReference type="Proteomes" id="UP000272474"/>
    </source>
</evidence>
<organism evidence="6 7">
    <name type="scientific">Streptomyces hoynatensis</name>
    <dbReference type="NCBI Taxonomy" id="1141874"/>
    <lineage>
        <taxon>Bacteria</taxon>
        <taxon>Bacillati</taxon>
        <taxon>Actinomycetota</taxon>
        <taxon>Actinomycetes</taxon>
        <taxon>Kitasatosporales</taxon>
        <taxon>Streptomycetaceae</taxon>
        <taxon>Streptomyces</taxon>
    </lineage>
</organism>
<evidence type="ECO:0000256" key="3">
    <source>
        <dbReference type="ARBA" id="ARBA00022801"/>
    </source>
</evidence>
<dbReference type="AlphaFoldDB" id="A0A3A9YX74"/>
<dbReference type="RefSeq" id="WP_120681079.1">
    <property type="nucleotide sequence ID" value="NZ_RBAL01000010.1"/>
</dbReference>
<keyword evidence="2" id="KW-0479">Metal-binding</keyword>
<dbReference type="Proteomes" id="UP000272474">
    <property type="component" value="Unassembled WGS sequence"/>
</dbReference>
<accession>A0A3A9YX74</accession>
<reference evidence="6 7" key="1">
    <citation type="journal article" date="2014" name="Int. J. Syst. Evol. Microbiol.">
        <title>Streptomyces hoynatensis sp. nov., isolated from deep marine sediment.</title>
        <authorList>
            <person name="Veyisoglu A."/>
            <person name="Sahin N."/>
        </authorList>
    </citation>
    <scope>NUCLEOTIDE SEQUENCE [LARGE SCALE GENOMIC DNA]</scope>
    <source>
        <strain evidence="6 7">KCTC 29097</strain>
    </source>
</reference>
<dbReference type="Pfam" id="PF00753">
    <property type="entry name" value="Lactamase_B"/>
    <property type="match status" value="1"/>
</dbReference>
<dbReference type="PANTHER" id="PTHR42978">
    <property type="entry name" value="QUORUM-QUENCHING LACTONASE YTNP-RELATED-RELATED"/>
    <property type="match status" value="1"/>
</dbReference>
<dbReference type="EMBL" id="RBAL01000010">
    <property type="protein sequence ID" value="RKN40409.1"/>
    <property type="molecule type" value="Genomic_DNA"/>
</dbReference>
<evidence type="ECO:0000256" key="1">
    <source>
        <dbReference type="ARBA" id="ARBA00007749"/>
    </source>
</evidence>
<gene>
    <name evidence="6" type="ORF">D7294_18335</name>
</gene>
<dbReference type="InterPro" id="IPR001279">
    <property type="entry name" value="Metallo-B-lactamas"/>
</dbReference>
<protein>
    <submittedName>
        <fullName evidence="6">MBL fold metallo-hydrolase</fullName>
    </submittedName>
</protein>
<dbReference type="GO" id="GO:0046872">
    <property type="term" value="F:metal ion binding"/>
    <property type="evidence" value="ECO:0007669"/>
    <property type="project" value="UniProtKB-KW"/>
</dbReference>
<dbReference type="InterPro" id="IPR036866">
    <property type="entry name" value="RibonucZ/Hydroxyglut_hydro"/>
</dbReference>
<dbReference type="PANTHER" id="PTHR42978:SF6">
    <property type="entry name" value="QUORUM-QUENCHING LACTONASE YTNP-RELATED"/>
    <property type="match status" value="1"/>
</dbReference>
<proteinExistence type="inferred from homology"/>
<keyword evidence="3 6" id="KW-0378">Hydrolase</keyword>
<comment type="similarity">
    <text evidence="1">Belongs to the metallo-beta-lactamase superfamily.</text>
</comment>
<dbReference type="SUPFAM" id="SSF56281">
    <property type="entry name" value="Metallo-hydrolase/oxidoreductase"/>
    <property type="match status" value="1"/>
</dbReference>
<dbReference type="GO" id="GO:0016787">
    <property type="term" value="F:hydrolase activity"/>
    <property type="evidence" value="ECO:0007669"/>
    <property type="project" value="UniProtKB-KW"/>
</dbReference>
<sequence>MPTHEERLHLPATLRSLTLGDVRVSHVPDGAVQLSPRGWLPGSTAEVWEAHPEYLDNSGNLVGSLGGLLVERGDRALLIDTGFGPQSLRGTPGGPVGDIRGGSLLDSLARLGRKPEEIETVAYTHLHTDHIGWSWHPAPGSGRPAFAGARHVLSGPEWAGRESAAAWGTTPDMLDALAPLVRTVADGEEIFPGVTIRLTRGHTPGHAAYVLTAGDWRLIAFGDLVHSPIQFDHLDWAAAPDHDGGQGAAERHRLAAELAEPRTIGFGVHFADVPFGRVVRDGAGPTWRPVD</sequence>
<evidence type="ECO:0000259" key="5">
    <source>
        <dbReference type="SMART" id="SM00849"/>
    </source>
</evidence>
<dbReference type="SMART" id="SM00849">
    <property type="entry name" value="Lactamase_B"/>
    <property type="match status" value="1"/>
</dbReference>
<name>A0A3A9YX74_9ACTN</name>
<keyword evidence="7" id="KW-1185">Reference proteome</keyword>
<keyword evidence="4" id="KW-0862">Zinc</keyword>
<dbReference type="OrthoDB" id="5177904at2"/>
<evidence type="ECO:0000256" key="2">
    <source>
        <dbReference type="ARBA" id="ARBA00022723"/>
    </source>
</evidence>
<evidence type="ECO:0000256" key="4">
    <source>
        <dbReference type="ARBA" id="ARBA00022833"/>
    </source>
</evidence>
<dbReference type="InterPro" id="IPR051013">
    <property type="entry name" value="MBL_superfamily_lactonases"/>
</dbReference>
<dbReference type="Gene3D" id="3.60.15.10">
    <property type="entry name" value="Ribonuclease Z/Hydroxyacylglutathione hydrolase-like"/>
    <property type="match status" value="1"/>
</dbReference>
<comment type="caution">
    <text evidence="6">The sequence shown here is derived from an EMBL/GenBank/DDBJ whole genome shotgun (WGS) entry which is preliminary data.</text>
</comment>